<accession>A0A1Y1I7M9</accession>
<evidence type="ECO:0000256" key="1">
    <source>
        <dbReference type="SAM" id="MobiDB-lite"/>
    </source>
</evidence>
<dbReference type="Pfam" id="PF01904">
    <property type="entry name" value="DUF72"/>
    <property type="match status" value="1"/>
</dbReference>
<proteinExistence type="predicted"/>
<evidence type="ECO:0000313" key="3">
    <source>
        <dbReference type="Proteomes" id="UP000054558"/>
    </source>
</evidence>
<dbReference type="Gene3D" id="3.20.20.410">
    <property type="entry name" value="Protein of unknown function UPF0759"/>
    <property type="match status" value="1"/>
</dbReference>
<organism evidence="2 3">
    <name type="scientific">Klebsormidium nitens</name>
    <name type="common">Green alga</name>
    <name type="synonym">Ulothrix nitens</name>
    <dbReference type="NCBI Taxonomy" id="105231"/>
    <lineage>
        <taxon>Eukaryota</taxon>
        <taxon>Viridiplantae</taxon>
        <taxon>Streptophyta</taxon>
        <taxon>Klebsormidiophyceae</taxon>
        <taxon>Klebsormidiales</taxon>
        <taxon>Klebsormidiaceae</taxon>
        <taxon>Klebsormidium</taxon>
    </lineage>
</organism>
<evidence type="ECO:0000313" key="2">
    <source>
        <dbReference type="EMBL" id="GAQ85151.1"/>
    </source>
</evidence>
<feature type="region of interest" description="Disordered" evidence="1">
    <location>
        <begin position="139"/>
        <end position="185"/>
    </location>
</feature>
<dbReference type="SUPFAM" id="SSF117396">
    <property type="entry name" value="TM1631-like"/>
    <property type="match status" value="1"/>
</dbReference>
<dbReference type="OrthoDB" id="10267663at2759"/>
<dbReference type="Proteomes" id="UP000054558">
    <property type="component" value="Unassembled WGS sequence"/>
</dbReference>
<protein>
    <recommendedName>
        <fullName evidence="4">DUF72 domain-containing protein</fullName>
    </recommendedName>
</protein>
<dbReference type="PANTHER" id="PTHR30348:SF4">
    <property type="entry name" value="DUF72 DOMAIN-CONTAINING PROTEIN"/>
    <property type="match status" value="1"/>
</dbReference>
<dbReference type="AlphaFoldDB" id="A0A1Y1I7M9"/>
<feature type="region of interest" description="Disordered" evidence="1">
    <location>
        <begin position="74"/>
        <end position="107"/>
    </location>
</feature>
<reference evidence="2 3" key="1">
    <citation type="journal article" date="2014" name="Nat. Commun.">
        <title>Klebsormidium flaccidum genome reveals primary factors for plant terrestrial adaptation.</title>
        <authorList>
            <person name="Hori K."/>
            <person name="Maruyama F."/>
            <person name="Fujisawa T."/>
            <person name="Togashi T."/>
            <person name="Yamamoto N."/>
            <person name="Seo M."/>
            <person name="Sato S."/>
            <person name="Yamada T."/>
            <person name="Mori H."/>
            <person name="Tajima N."/>
            <person name="Moriyama T."/>
            <person name="Ikeuchi M."/>
            <person name="Watanabe M."/>
            <person name="Wada H."/>
            <person name="Kobayashi K."/>
            <person name="Saito M."/>
            <person name="Masuda T."/>
            <person name="Sasaki-Sekimoto Y."/>
            <person name="Mashiguchi K."/>
            <person name="Awai K."/>
            <person name="Shimojima M."/>
            <person name="Masuda S."/>
            <person name="Iwai M."/>
            <person name="Nobusawa T."/>
            <person name="Narise T."/>
            <person name="Kondo S."/>
            <person name="Saito H."/>
            <person name="Sato R."/>
            <person name="Murakawa M."/>
            <person name="Ihara Y."/>
            <person name="Oshima-Yamada Y."/>
            <person name="Ohtaka K."/>
            <person name="Satoh M."/>
            <person name="Sonobe K."/>
            <person name="Ishii M."/>
            <person name="Ohtani R."/>
            <person name="Kanamori-Sato M."/>
            <person name="Honoki R."/>
            <person name="Miyazaki D."/>
            <person name="Mochizuki H."/>
            <person name="Umetsu J."/>
            <person name="Higashi K."/>
            <person name="Shibata D."/>
            <person name="Kamiya Y."/>
            <person name="Sato N."/>
            <person name="Nakamura Y."/>
            <person name="Tabata S."/>
            <person name="Ida S."/>
            <person name="Kurokawa K."/>
            <person name="Ohta H."/>
        </authorList>
    </citation>
    <scope>NUCLEOTIDE SEQUENCE [LARGE SCALE GENOMIC DNA]</scope>
    <source>
        <strain evidence="2 3">NIES-2285</strain>
    </source>
</reference>
<dbReference type="InterPro" id="IPR002763">
    <property type="entry name" value="DUF72"/>
</dbReference>
<evidence type="ECO:0008006" key="4">
    <source>
        <dbReference type="Google" id="ProtNLM"/>
    </source>
</evidence>
<dbReference type="PANTHER" id="PTHR30348">
    <property type="entry name" value="UNCHARACTERIZED PROTEIN YECE"/>
    <property type="match status" value="1"/>
</dbReference>
<dbReference type="InterPro" id="IPR036520">
    <property type="entry name" value="UPF0759_sf"/>
</dbReference>
<dbReference type="EMBL" id="DF237170">
    <property type="protein sequence ID" value="GAQ85151.1"/>
    <property type="molecule type" value="Genomic_DNA"/>
</dbReference>
<gene>
    <name evidence="2" type="ORF">KFL_002210160</name>
</gene>
<feature type="compositionally biased region" description="Basic and acidic residues" evidence="1">
    <location>
        <begin position="161"/>
        <end position="172"/>
    </location>
</feature>
<name>A0A1Y1I7M9_KLENI</name>
<feature type="compositionally biased region" description="Basic and acidic residues" evidence="1">
    <location>
        <begin position="199"/>
        <end position="225"/>
    </location>
</feature>
<feature type="compositionally biased region" description="Basic and acidic residues" evidence="1">
    <location>
        <begin position="139"/>
        <end position="151"/>
    </location>
</feature>
<feature type="region of interest" description="Disordered" evidence="1">
    <location>
        <begin position="199"/>
        <end position="239"/>
    </location>
</feature>
<keyword evidence="3" id="KW-1185">Reference proteome</keyword>
<sequence>MLLRTKTFPKALRTGRASAIVHNIAERLRNPSYSQFARRKVVPTQRFSMPAGGRGRGGSQEEEALHRIVRDVSGVSGAHGTAKKKRAVSARDGASDTGAGSLSEGVETAQRDIQEAVKQEHWSGDGTDLASEEVGIAGERRMSAEGGREQEADVEMGNEAGDGKGESSKGNEDLDSEEEAEAKAAVAKSNLLESFRFEGAAKRRKGEKPAAEHRKEHKRKDEPVVKLENAPTMSGSANPAIESAFEGGKEDEMRFFRQLLKQRLPPPVQPFGAEGGTLYVGTSGWDYKDWKGPVYPEKLSKKDWFSHYCSVFSTVEVNNTFYRLPAPEVFAAWGQQAPEGFTYALKFSRFGSHMKKLTDPQGTVGLFVERASHLGGSLAGPVLVQLPPRFSANAPRLDAFLSEVPRGARWAVEMRDPSWLCEDVYAVLRRHNAALCIHDHEDTVRGGPHPKVLTADWSYVRYHGPGGNYRGGYDREFLAGQAEWIRGLLSEGKDVYAYFNNDVAGHAFFDAQELRSGVQGKTLEPR</sequence>